<dbReference type="InterPro" id="IPR057993">
    <property type="entry name" value="HD-Zip_IV_C"/>
</dbReference>
<keyword evidence="4" id="KW-0804">Transcription</keyword>
<evidence type="ECO:0000259" key="7">
    <source>
        <dbReference type="Pfam" id="PF25797"/>
    </source>
</evidence>
<gene>
    <name evidence="8" type="ORF">COLO4_06149</name>
</gene>
<evidence type="ECO:0000256" key="4">
    <source>
        <dbReference type="ARBA" id="ARBA00023163"/>
    </source>
</evidence>
<organism evidence="8 9">
    <name type="scientific">Corchorus olitorius</name>
    <dbReference type="NCBI Taxonomy" id="93759"/>
    <lineage>
        <taxon>Eukaryota</taxon>
        <taxon>Viridiplantae</taxon>
        <taxon>Streptophyta</taxon>
        <taxon>Embryophyta</taxon>
        <taxon>Tracheophyta</taxon>
        <taxon>Spermatophyta</taxon>
        <taxon>Magnoliopsida</taxon>
        <taxon>eudicotyledons</taxon>
        <taxon>Gunneridae</taxon>
        <taxon>Pentapetalae</taxon>
        <taxon>rosids</taxon>
        <taxon>malvids</taxon>
        <taxon>Malvales</taxon>
        <taxon>Malvaceae</taxon>
        <taxon>Grewioideae</taxon>
        <taxon>Apeibeae</taxon>
        <taxon>Corchorus</taxon>
    </lineage>
</organism>
<dbReference type="PANTHER" id="PTHR45654">
    <property type="entry name" value="HOMEOBOX-LEUCINE ZIPPER PROTEIN MERISTEM L1"/>
    <property type="match status" value="1"/>
</dbReference>
<evidence type="ECO:0000256" key="2">
    <source>
        <dbReference type="ARBA" id="ARBA00023125"/>
    </source>
</evidence>
<keyword evidence="5" id="KW-0539">Nucleus</keyword>
<evidence type="ECO:0000313" key="9">
    <source>
        <dbReference type="Proteomes" id="UP000187203"/>
    </source>
</evidence>
<evidence type="ECO:0000313" key="8">
    <source>
        <dbReference type="EMBL" id="OMP08770.1"/>
    </source>
</evidence>
<keyword evidence="9" id="KW-1185">Reference proteome</keyword>
<sequence>MAESSEASSSRTPKTGELVFSDLPKKVCGDLYVKAYWEIMRVAKYYYNWVRKLPELHDAHIYADRIEMSCEDAVIPMPASALVSMMMNVVFTKFQLPTTFEPMWDFSCLRYLTEITQGVYAIIDVSSDLTNPIRKSGVIIRDKGQISEIIWLESVPVSSRRETIYSSIINSKLVFEPKHWISTLLWNLKRQCSAILNPKINVLPSADRTLLEIADNMKLFYKKCVSYEPDKNKFEVFNYGGQYRLMRIKRCIGQDNMDLLARICVTSFAINDLTPLQVFEILVKLNVQLLFSSLPGEKSIEEVLKLDSDDGSNSITLHRKWSAREHFEYYLQEASRSDYCSFVISRPLTEEELLYYIVNRNGDPSNVKLESTAVSGFAIMPNGPGGLNSTGCLVTYVMQLNRHPQIHFFQTLKEVVNDLHKTVKPLHINKLSNFLFGCSKCVI</sequence>
<dbReference type="PANTHER" id="PTHR45654:SF90">
    <property type="entry name" value="HOMEOBOX-LEUCINE ZIPPER PROTEIN ROC7-LIKE"/>
    <property type="match status" value="1"/>
</dbReference>
<dbReference type="Pfam" id="PF01852">
    <property type="entry name" value="START"/>
    <property type="match status" value="1"/>
</dbReference>
<accession>A0A1R3KNW6</accession>
<protein>
    <submittedName>
        <fullName evidence="8">Uncharacterized protein</fullName>
    </submittedName>
</protein>
<proteinExistence type="predicted"/>
<dbReference type="EMBL" id="AWUE01012618">
    <property type="protein sequence ID" value="OMP08770.1"/>
    <property type="molecule type" value="Genomic_DNA"/>
</dbReference>
<reference evidence="9" key="1">
    <citation type="submission" date="2013-09" db="EMBL/GenBank/DDBJ databases">
        <title>Corchorus olitorius genome sequencing.</title>
        <authorList>
            <person name="Alam M."/>
            <person name="Haque M.S."/>
            <person name="Islam M.S."/>
            <person name="Emdad E.M."/>
            <person name="Islam M.M."/>
            <person name="Ahmed B."/>
            <person name="Halim A."/>
            <person name="Hossen Q.M.M."/>
            <person name="Hossain M.Z."/>
            <person name="Ahmed R."/>
            <person name="Khan M.M."/>
            <person name="Islam R."/>
            <person name="Rashid M.M."/>
            <person name="Khan S.A."/>
            <person name="Rahman M.S."/>
            <person name="Alam M."/>
            <person name="Yahiya A.S."/>
            <person name="Khan M.S."/>
            <person name="Azam M.S."/>
            <person name="Haque T."/>
            <person name="Lashkar M.Z.H."/>
            <person name="Akhand A.I."/>
            <person name="Morshed G."/>
            <person name="Roy S."/>
            <person name="Uddin K.S."/>
            <person name="Rabeya T."/>
            <person name="Hossain A.S."/>
            <person name="Chowdhury A."/>
            <person name="Snigdha A.R."/>
            <person name="Mortoza M.S."/>
            <person name="Matin S.A."/>
            <person name="Hoque S.M.E."/>
            <person name="Islam M.K."/>
            <person name="Roy D.K."/>
            <person name="Haider R."/>
            <person name="Moosa M.M."/>
            <person name="Elias S.M."/>
            <person name="Hasan A.M."/>
            <person name="Jahan S."/>
            <person name="Shafiuddin M."/>
            <person name="Mahmood N."/>
            <person name="Shommy N.S."/>
        </authorList>
    </citation>
    <scope>NUCLEOTIDE SEQUENCE [LARGE SCALE GENOMIC DNA]</scope>
    <source>
        <strain evidence="9">cv. O-4</strain>
    </source>
</reference>
<evidence type="ECO:0000256" key="3">
    <source>
        <dbReference type="ARBA" id="ARBA00023155"/>
    </source>
</evidence>
<name>A0A1R3KNW6_9ROSI</name>
<keyword evidence="1" id="KW-0805">Transcription regulation</keyword>
<dbReference type="GO" id="GO:0003677">
    <property type="term" value="F:DNA binding"/>
    <property type="evidence" value="ECO:0007669"/>
    <property type="project" value="UniProtKB-KW"/>
</dbReference>
<evidence type="ECO:0000256" key="5">
    <source>
        <dbReference type="ARBA" id="ARBA00023242"/>
    </source>
</evidence>
<feature type="domain" description="START" evidence="6">
    <location>
        <begin position="88"/>
        <end position="184"/>
    </location>
</feature>
<comment type="caution">
    <text evidence="8">The sequence shown here is derived from an EMBL/GenBank/DDBJ whole genome shotgun (WGS) entry which is preliminary data.</text>
</comment>
<dbReference type="InterPro" id="IPR002913">
    <property type="entry name" value="START_lipid-bd_dom"/>
</dbReference>
<evidence type="ECO:0000259" key="6">
    <source>
        <dbReference type="Pfam" id="PF01852"/>
    </source>
</evidence>
<dbReference type="InterPro" id="IPR042160">
    <property type="entry name" value="HD-Zip_IV"/>
</dbReference>
<dbReference type="GO" id="GO:0008289">
    <property type="term" value="F:lipid binding"/>
    <property type="evidence" value="ECO:0007669"/>
    <property type="project" value="InterPro"/>
</dbReference>
<feature type="domain" description="HD-Zip IV C-terminal" evidence="7">
    <location>
        <begin position="208"/>
        <end position="401"/>
    </location>
</feature>
<dbReference type="AlphaFoldDB" id="A0A1R3KNW6"/>
<keyword evidence="2" id="KW-0238">DNA-binding</keyword>
<keyword evidence="3" id="KW-0371">Homeobox</keyword>
<dbReference type="STRING" id="93759.A0A1R3KNW6"/>
<dbReference type="Pfam" id="PF25797">
    <property type="entry name" value="PDF2_C"/>
    <property type="match status" value="1"/>
</dbReference>
<evidence type="ECO:0000256" key="1">
    <source>
        <dbReference type="ARBA" id="ARBA00023015"/>
    </source>
</evidence>
<dbReference type="Proteomes" id="UP000187203">
    <property type="component" value="Unassembled WGS sequence"/>
</dbReference>
<dbReference type="OrthoDB" id="943937at2759"/>